<keyword evidence="4" id="KW-1185">Reference proteome</keyword>
<dbReference type="OrthoDB" id="8911623at2"/>
<gene>
    <name evidence="1" type="ORF">ACI6Q5_05470</name>
    <name evidence="2" type="ORF">XcodCFBP4690_17030</name>
</gene>
<dbReference type="EMBL" id="JBJGBS010000014">
    <property type="protein sequence ID" value="MFO3704432.1"/>
    <property type="molecule type" value="Genomic_DNA"/>
</dbReference>
<protein>
    <submittedName>
        <fullName evidence="1">DUF2190 family protein</fullName>
    </submittedName>
</protein>
<reference evidence="2 3" key="1">
    <citation type="submission" date="2016-08" db="EMBL/GenBank/DDBJ databases">
        <authorList>
            <person name="Seilhamer J.J."/>
        </authorList>
    </citation>
    <scope>NUCLEOTIDE SEQUENCE [LARGE SCALE GENOMIC DNA]</scope>
    <source>
        <strain evidence="2 3">CFBP4690</strain>
    </source>
</reference>
<dbReference type="Proteomes" id="UP001637990">
    <property type="component" value="Unassembled WGS sequence"/>
</dbReference>
<evidence type="ECO:0000313" key="1">
    <source>
        <dbReference type="EMBL" id="MFO3704432.1"/>
    </source>
</evidence>
<dbReference type="EMBL" id="MDEC01000027">
    <property type="protein sequence ID" value="PPU60784.1"/>
    <property type="molecule type" value="Genomic_DNA"/>
</dbReference>
<name>A0A2S7CGX7_9XANT</name>
<accession>A0A2S7CGX7</accession>
<dbReference type="Pfam" id="PF09956">
    <property type="entry name" value="Phage_cement_2"/>
    <property type="match status" value="1"/>
</dbReference>
<evidence type="ECO:0000313" key="2">
    <source>
        <dbReference type="EMBL" id="PPU60784.1"/>
    </source>
</evidence>
<dbReference type="InterPro" id="IPR011231">
    <property type="entry name" value="Phage_VT1-Sakai_H0018"/>
</dbReference>
<reference evidence="1 4" key="2">
    <citation type="submission" date="2024-11" db="EMBL/GenBank/DDBJ databases">
        <title>Genome sequencing of Xanthomonas codiaei.</title>
        <authorList>
            <person name="Studholme D.J."/>
        </authorList>
    </citation>
    <scope>NUCLEOTIDE SEQUENCE [LARGE SCALE GENOMIC DNA]</scope>
    <source>
        <strain evidence="1 4">NCPPB 4350</strain>
    </source>
</reference>
<organism evidence="2 3">
    <name type="scientific">Xanthomonas codiaei</name>
    <dbReference type="NCBI Taxonomy" id="56463"/>
    <lineage>
        <taxon>Bacteria</taxon>
        <taxon>Pseudomonadati</taxon>
        <taxon>Pseudomonadota</taxon>
        <taxon>Gammaproteobacteria</taxon>
        <taxon>Lysobacterales</taxon>
        <taxon>Lysobacteraceae</taxon>
        <taxon>Xanthomonas</taxon>
    </lineage>
</organism>
<comment type="caution">
    <text evidence="2">The sequence shown here is derived from an EMBL/GenBank/DDBJ whole genome shotgun (WGS) entry which is preliminary data.</text>
</comment>
<dbReference type="Proteomes" id="UP000237872">
    <property type="component" value="Unassembled WGS sequence"/>
</dbReference>
<evidence type="ECO:0000313" key="4">
    <source>
        <dbReference type="Proteomes" id="UP001637990"/>
    </source>
</evidence>
<dbReference type="AlphaFoldDB" id="A0A2S7CGX7"/>
<proteinExistence type="predicted"/>
<sequence>MALNIASPSELVKNVGFAHTAATTARVPVVIGGKPLIPINTRAANERNAFVYETEVDNAPAETGVAWAVNDALYWDATNARLTKTATNNTLFGHALQPKAAAAAVSGLVAFDAYTVA</sequence>
<evidence type="ECO:0000313" key="3">
    <source>
        <dbReference type="Proteomes" id="UP000237872"/>
    </source>
</evidence>
<dbReference type="RefSeq" id="WP_104542774.1">
    <property type="nucleotide sequence ID" value="NZ_JBJGBS010000014.1"/>
</dbReference>